<evidence type="ECO:0000313" key="2">
    <source>
        <dbReference type="Proteomes" id="UP001433508"/>
    </source>
</evidence>
<evidence type="ECO:0000313" key="1">
    <source>
        <dbReference type="EMBL" id="KAK9236408.1"/>
    </source>
</evidence>
<gene>
    <name evidence="1" type="ORF">V1525DRAFT_346155</name>
</gene>
<proteinExistence type="predicted"/>
<organism evidence="1 2">
    <name type="scientific">Lipomyces kononenkoae</name>
    <name type="common">Yeast</name>
    <dbReference type="NCBI Taxonomy" id="34357"/>
    <lineage>
        <taxon>Eukaryota</taxon>
        <taxon>Fungi</taxon>
        <taxon>Dikarya</taxon>
        <taxon>Ascomycota</taxon>
        <taxon>Saccharomycotina</taxon>
        <taxon>Lipomycetes</taxon>
        <taxon>Lipomycetales</taxon>
        <taxon>Lipomycetaceae</taxon>
        <taxon>Lipomyces</taxon>
    </lineage>
</organism>
<accession>A0ACC3SXP8</accession>
<sequence length="319" mass="36088">MAHSNLLEVVRRPLSPDTRLEVPASREEYEQVGEILGREEASYPQLWYDSAKGVAIVVAPPTPLHSGMAGALLSSISDEVKMNSGISPAIRRNLRYDSDSTSHSNTTRGLTTRAWDGALLYREGDRLILMIAVEVGVSQSYDSLRAISWSVCALRCRLGLSMSISESSRRTMPSVRYYTSDEEAYAIIEEAENDFRSQLVQHPYGPLQRDGITWFGTVRRVILEAYRRQDEDCGPDTILEPSQSFTIVENGEYVGDNISPNLRELVLEDCIPSRLLQRHEVRATPVNFFRQEWFEHEFRASMVLTAIGRLRSYLEPTPI</sequence>
<keyword evidence="2" id="KW-1185">Reference proteome</keyword>
<protein>
    <submittedName>
        <fullName evidence="1">Uncharacterized protein</fullName>
    </submittedName>
</protein>
<dbReference type="EMBL" id="MU971388">
    <property type="protein sequence ID" value="KAK9236408.1"/>
    <property type="molecule type" value="Genomic_DNA"/>
</dbReference>
<reference evidence="2" key="1">
    <citation type="journal article" date="2024" name="Front. Bioeng. Biotechnol.">
        <title>Genome-scale model development and genomic sequencing of the oleaginous clade Lipomyces.</title>
        <authorList>
            <person name="Czajka J.J."/>
            <person name="Han Y."/>
            <person name="Kim J."/>
            <person name="Mondo S.J."/>
            <person name="Hofstad B.A."/>
            <person name="Robles A."/>
            <person name="Haridas S."/>
            <person name="Riley R."/>
            <person name="LaButti K."/>
            <person name="Pangilinan J."/>
            <person name="Andreopoulos W."/>
            <person name="Lipzen A."/>
            <person name="Yan J."/>
            <person name="Wang M."/>
            <person name="Ng V."/>
            <person name="Grigoriev I.V."/>
            <person name="Spatafora J.W."/>
            <person name="Magnuson J.K."/>
            <person name="Baker S.E."/>
            <person name="Pomraning K.R."/>
        </authorList>
    </citation>
    <scope>NUCLEOTIDE SEQUENCE [LARGE SCALE GENOMIC DNA]</scope>
    <source>
        <strain evidence="2">CBS 7786</strain>
    </source>
</reference>
<comment type="caution">
    <text evidence="1">The sequence shown here is derived from an EMBL/GenBank/DDBJ whole genome shotgun (WGS) entry which is preliminary data.</text>
</comment>
<name>A0ACC3SXP8_LIPKO</name>
<dbReference type="Proteomes" id="UP001433508">
    <property type="component" value="Unassembled WGS sequence"/>
</dbReference>